<name>A0A0L8V922_9BACT</name>
<evidence type="ECO:0000313" key="1">
    <source>
        <dbReference type="EMBL" id="KOH44990.1"/>
    </source>
</evidence>
<sequence length="56" mass="6582">MEAVLIPILGFSTIVWAKVKTPMTREKARRKIRFIKNVLKVDNGLQKFNFETIYDI</sequence>
<dbReference type="AlphaFoldDB" id="A0A0L8V922"/>
<dbReference type="EMBL" id="LGIA01000149">
    <property type="protein sequence ID" value="KOH44990.1"/>
    <property type="molecule type" value="Genomic_DNA"/>
</dbReference>
<accession>A0A0L8V922</accession>
<dbReference type="Proteomes" id="UP000036958">
    <property type="component" value="Unassembled WGS sequence"/>
</dbReference>
<proteinExistence type="predicted"/>
<keyword evidence="2" id="KW-1185">Reference proteome</keyword>
<gene>
    <name evidence="1" type="ORF">NC99_21150</name>
</gene>
<evidence type="ECO:0000313" key="2">
    <source>
        <dbReference type="Proteomes" id="UP000036958"/>
    </source>
</evidence>
<comment type="caution">
    <text evidence="1">The sequence shown here is derived from an EMBL/GenBank/DDBJ whole genome shotgun (WGS) entry which is preliminary data.</text>
</comment>
<reference evidence="2" key="1">
    <citation type="submission" date="2015-07" db="EMBL/GenBank/DDBJ databases">
        <title>Genome sequencing of Sunxiuqinia dokdonensis strain SK.</title>
        <authorList>
            <person name="Ahn S."/>
            <person name="Kim B.-C."/>
        </authorList>
    </citation>
    <scope>NUCLEOTIDE SEQUENCE [LARGE SCALE GENOMIC DNA]</scope>
    <source>
        <strain evidence="2">SK</strain>
    </source>
</reference>
<organism evidence="1 2">
    <name type="scientific">Sunxiuqinia dokdonensis</name>
    <dbReference type="NCBI Taxonomy" id="1409788"/>
    <lineage>
        <taxon>Bacteria</taxon>
        <taxon>Pseudomonadati</taxon>
        <taxon>Bacteroidota</taxon>
        <taxon>Bacteroidia</taxon>
        <taxon>Marinilabiliales</taxon>
        <taxon>Prolixibacteraceae</taxon>
        <taxon>Sunxiuqinia</taxon>
    </lineage>
</organism>
<protein>
    <submittedName>
        <fullName evidence="1">Uncharacterized protein</fullName>
    </submittedName>
</protein>